<comment type="similarity">
    <text evidence="1">Belongs to the bacterial solute-binding protein ModA family.</text>
</comment>
<dbReference type="InterPro" id="IPR050682">
    <property type="entry name" value="ModA/WtpA"/>
</dbReference>
<keyword evidence="5" id="KW-1185">Reference proteome</keyword>
<dbReference type="InterPro" id="IPR005950">
    <property type="entry name" value="ModA"/>
</dbReference>
<keyword evidence="2" id="KW-0479">Metal-binding</keyword>
<protein>
    <submittedName>
        <fullName evidence="4">Molybdate-binding protein ModA</fullName>
    </submittedName>
</protein>
<gene>
    <name evidence="4" type="primary">modA_1</name>
    <name evidence="4" type="ORF">LMG21510_01740</name>
</gene>
<dbReference type="Gene3D" id="3.40.190.10">
    <property type="entry name" value="Periplasmic binding protein-like II"/>
    <property type="match status" value="2"/>
</dbReference>
<organism evidence="4 5">
    <name type="scientific">Cupriavidus respiraculi</name>
    <dbReference type="NCBI Taxonomy" id="195930"/>
    <lineage>
        <taxon>Bacteria</taxon>
        <taxon>Pseudomonadati</taxon>
        <taxon>Pseudomonadota</taxon>
        <taxon>Betaproteobacteria</taxon>
        <taxon>Burkholderiales</taxon>
        <taxon>Burkholderiaceae</taxon>
        <taxon>Cupriavidus</taxon>
    </lineage>
</organism>
<dbReference type="Proteomes" id="UP000721236">
    <property type="component" value="Unassembled WGS sequence"/>
</dbReference>
<name>A0ABM8WVU6_9BURK</name>
<evidence type="ECO:0000313" key="5">
    <source>
        <dbReference type="Proteomes" id="UP000721236"/>
    </source>
</evidence>
<dbReference type="NCBIfam" id="TIGR01256">
    <property type="entry name" value="modA"/>
    <property type="match status" value="1"/>
</dbReference>
<dbReference type="EMBL" id="CAJZAH010000002">
    <property type="protein sequence ID" value="CAG9171629.1"/>
    <property type="molecule type" value="Genomic_DNA"/>
</dbReference>
<evidence type="ECO:0000256" key="1">
    <source>
        <dbReference type="ARBA" id="ARBA00009175"/>
    </source>
</evidence>
<evidence type="ECO:0000256" key="3">
    <source>
        <dbReference type="ARBA" id="ARBA00022729"/>
    </source>
</evidence>
<evidence type="ECO:0000256" key="2">
    <source>
        <dbReference type="ARBA" id="ARBA00022723"/>
    </source>
</evidence>
<reference evidence="4 5" key="1">
    <citation type="submission" date="2021-08" db="EMBL/GenBank/DDBJ databases">
        <authorList>
            <person name="Peeters C."/>
        </authorList>
    </citation>
    <scope>NUCLEOTIDE SEQUENCE [LARGE SCALE GENOMIC DNA]</scope>
    <source>
        <strain evidence="4 5">LMG 21510</strain>
    </source>
</reference>
<dbReference type="SUPFAM" id="SSF53850">
    <property type="entry name" value="Periplasmic binding protein-like II"/>
    <property type="match status" value="1"/>
</dbReference>
<proteinExistence type="inferred from homology"/>
<sequence>MGEKLTVLAAGSLRDVMNELGASFHRQTGTEISPSFGLSGKLRAEIEAGRPIDVFASASVEHTSVLAGKQLLARSIVFAYNDLCVVTCPKLGVTEANMLEVLSKPEVRVATSTPVSDPVGDYTWQFFRNADKQRPGFYEAMNTKALKLSGATVPSPSERSPYIAAFQDDRADVYLMYCTNAATAKAALPPLAVLRIPEALNVRSAYGIGEQATSASGSKFVEFVLSPAGMEIPRRHGFNPAK</sequence>
<comment type="caution">
    <text evidence="4">The sequence shown here is derived from an EMBL/GenBank/DDBJ whole genome shotgun (WGS) entry which is preliminary data.</text>
</comment>
<dbReference type="PANTHER" id="PTHR30632:SF0">
    <property type="entry name" value="SULFATE-BINDING PROTEIN"/>
    <property type="match status" value="1"/>
</dbReference>
<keyword evidence="3" id="KW-0732">Signal</keyword>
<dbReference type="PANTHER" id="PTHR30632">
    <property type="entry name" value="MOLYBDATE-BINDING PERIPLASMIC PROTEIN"/>
    <property type="match status" value="1"/>
</dbReference>
<dbReference type="Pfam" id="PF13531">
    <property type="entry name" value="SBP_bac_11"/>
    <property type="match status" value="1"/>
</dbReference>
<evidence type="ECO:0000313" key="4">
    <source>
        <dbReference type="EMBL" id="CAG9171629.1"/>
    </source>
</evidence>
<accession>A0ABM8WVU6</accession>